<evidence type="ECO:0000313" key="5">
    <source>
        <dbReference type="EMBL" id="RIY03438.1"/>
    </source>
</evidence>
<accession>A0A3A1WNF9</accession>
<dbReference type="Gene3D" id="3.10.350.10">
    <property type="entry name" value="LysM domain"/>
    <property type="match status" value="1"/>
</dbReference>
<dbReference type="Proteomes" id="UP000265750">
    <property type="component" value="Unassembled WGS sequence"/>
</dbReference>
<dbReference type="InterPro" id="IPR036779">
    <property type="entry name" value="LysM_dom_sf"/>
</dbReference>
<dbReference type="AlphaFoldDB" id="A0A3A1WNF9"/>
<gene>
    <name evidence="5" type="ORF">D3218_01365</name>
</gene>
<sequence>MRTHIMRLFRQRLVRSAALVSMASIAAGCSADATRLQDGFYTGAIPKAPVQNTQMAAAPAAPTYQAAPSQTFAAVETPAVSRSSLPPPPASSYGNPPAAASSYPEPVQSAASAPVGQPQVAQTSVSRAMPAAQQPAAGSRGASVTVESGDSLLGIARRTGVSVADLRAANGLSGDNIRIGQTLVVPGGSAPAAANTRVASLGAPPTTLQAQAAAIPAPRAAPANRPVAAAPAHAPAATAPAQAAVAQPPKAEQPAAAPKAADSAVAVAAPPQPTTMAKEEARQEASLPPASTGIDQFRWPVQGRVVKNFGDKVGSRRNDGLNISVPRGTPIKAAENGVVIYAGEGLKEFGKTVLVKHDNGLVTVYGHADDILVQRGSTVKRGQEIATAGMTGDADAPMLHFEVRKDSSPVNPMTYLR</sequence>
<dbReference type="PROSITE" id="PS51782">
    <property type="entry name" value="LYSM"/>
    <property type="match status" value="1"/>
</dbReference>
<dbReference type="PANTHER" id="PTHR21666">
    <property type="entry name" value="PEPTIDASE-RELATED"/>
    <property type="match status" value="1"/>
</dbReference>
<evidence type="ECO:0000256" key="3">
    <source>
        <dbReference type="SAM" id="SignalP"/>
    </source>
</evidence>
<keyword evidence="3" id="KW-0732">Signal</keyword>
<feature type="region of interest" description="Disordered" evidence="2">
    <location>
        <begin position="224"/>
        <end position="294"/>
    </location>
</feature>
<dbReference type="SUPFAM" id="SSF54106">
    <property type="entry name" value="LysM domain"/>
    <property type="match status" value="1"/>
</dbReference>
<dbReference type="PANTHER" id="PTHR21666:SF263">
    <property type="entry name" value="MUREIN HYDROLASE ACTIVATOR NLPD"/>
    <property type="match status" value="1"/>
</dbReference>
<feature type="region of interest" description="Disordered" evidence="2">
    <location>
        <begin position="75"/>
        <end position="144"/>
    </location>
</feature>
<dbReference type="Pfam" id="PF01551">
    <property type="entry name" value="Peptidase_M23"/>
    <property type="match status" value="1"/>
</dbReference>
<reference evidence="6" key="1">
    <citation type="submission" date="2018-09" db="EMBL/GenBank/DDBJ databases">
        <authorList>
            <person name="Tuo L."/>
        </authorList>
    </citation>
    <scope>NUCLEOTIDE SEQUENCE [LARGE SCALE GENOMIC DNA]</scope>
    <source>
        <strain evidence="6">M2BS4Y-1</strain>
    </source>
</reference>
<evidence type="ECO:0000256" key="2">
    <source>
        <dbReference type="SAM" id="MobiDB-lite"/>
    </source>
</evidence>
<dbReference type="Pfam" id="PF01476">
    <property type="entry name" value="LysM"/>
    <property type="match status" value="1"/>
</dbReference>
<dbReference type="InterPro" id="IPR016047">
    <property type="entry name" value="M23ase_b-sheet_dom"/>
</dbReference>
<dbReference type="GO" id="GO:0004222">
    <property type="term" value="F:metalloendopeptidase activity"/>
    <property type="evidence" value="ECO:0007669"/>
    <property type="project" value="TreeGrafter"/>
</dbReference>
<dbReference type="SUPFAM" id="SSF51261">
    <property type="entry name" value="Duplicated hybrid motif"/>
    <property type="match status" value="1"/>
</dbReference>
<name>A0A3A1WNF9_9HYPH</name>
<evidence type="ECO:0000259" key="4">
    <source>
        <dbReference type="PROSITE" id="PS51782"/>
    </source>
</evidence>
<protein>
    <submittedName>
        <fullName evidence="5">M23 family metallopeptidase</fullName>
    </submittedName>
</protein>
<dbReference type="InterPro" id="IPR011055">
    <property type="entry name" value="Dup_hybrid_motif"/>
</dbReference>
<proteinExistence type="inferred from homology"/>
<dbReference type="CDD" id="cd00118">
    <property type="entry name" value="LysM"/>
    <property type="match status" value="1"/>
</dbReference>
<evidence type="ECO:0000313" key="6">
    <source>
        <dbReference type="Proteomes" id="UP000265750"/>
    </source>
</evidence>
<feature type="chain" id="PRO_5017415544" evidence="3">
    <location>
        <begin position="27"/>
        <end position="417"/>
    </location>
</feature>
<comment type="similarity">
    <text evidence="1">Belongs to the E.coli NlpD/Haemophilus LppB family.</text>
</comment>
<dbReference type="Gene3D" id="2.70.70.10">
    <property type="entry name" value="Glucose Permease (Domain IIA)"/>
    <property type="match status" value="1"/>
</dbReference>
<feature type="compositionally biased region" description="Low complexity" evidence="2">
    <location>
        <begin position="224"/>
        <end position="269"/>
    </location>
</feature>
<dbReference type="OrthoDB" id="9795421at2"/>
<feature type="signal peptide" evidence="3">
    <location>
        <begin position="1"/>
        <end position="26"/>
    </location>
</feature>
<dbReference type="InterPro" id="IPR018392">
    <property type="entry name" value="LysM"/>
</dbReference>
<dbReference type="InterPro" id="IPR050570">
    <property type="entry name" value="Cell_wall_metabolism_enzyme"/>
</dbReference>
<comment type="caution">
    <text evidence="5">The sequence shown here is derived from an EMBL/GenBank/DDBJ whole genome shotgun (WGS) entry which is preliminary data.</text>
</comment>
<dbReference type="EMBL" id="QYRN01000001">
    <property type="protein sequence ID" value="RIY03438.1"/>
    <property type="molecule type" value="Genomic_DNA"/>
</dbReference>
<feature type="domain" description="LysM" evidence="4">
    <location>
        <begin position="142"/>
        <end position="185"/>
    </location>
</feature>
<dbReference type="CDD" id="cd12797">
    <property type="entry name" value="M23_peptidase"/>
    <property type="match status" value="1"/>
</dbReference>
<dbReference type="SMART" id="SM00257">
    <property type="entry name" value="LysM"/>
    <property type="match status" value="1"/>
</dbReference>
<organism evidence="5 6">
    <name type="scientific">Aureimonas flava</name>
    <dbReference type="NCBI Taxonomy" id="2320271"/>
    <lineage>
        <taxon>Bacteria</taxon>
        <taxon>Pseudomonadati</taxon>
        <taxon>Pseudomonadota</taxon>
        <taxon>Alphaproteobacteria</taxon>
        <taxon>Hyphomicrobiales</taxon>
        <taxon>Aurantimonadaceae</taxon>
        <taxon>Aureimonas</taxon>
    </lineage>
</organism>
<keyword evidence="6" id="KW-1185">Reference proteome</keyword>
<dbReference type="PROSITE" id="PS51257">
    <property type="entry name" value="PROKAR_LIPOPROTEIN"/>
    <property type="match status" value="1"/>
</dbReference>
<feature type="compositionally biased region" description="Low complexity" evidence="2">
    <location>
        <begin position="91"/>
        <end position="104"/>
    </location>
</feature>
<evidence type="ECO:0000256" key="1">
    <source>
        <dbReference type="ARBA" id="ARBA00038420"/>
    </source>
</evidence>